<protein>
    <submittedName>
        <fullName evidence="17">NCA2-domain-containing protein</fullName>
    </submittedName>
</protein>
<dbReference type="CDD" id="cd01867">
    <property type="entry name" value="Rab8_Rab10_Rab13_like"/>
    <property type="match status" value="1"/>
</dbReference>
<dbReference type="GO" id="GO:0015031">
    <property type="term" value="P:protein transport"/>
    <property type="evidence" value="ECO:0007669"/>
    <property type="project" value="UniProtKB-KW"/>
</dbReference>
<feature type="transmembrane region" description="Helical" evidence="16">
    <location>
        <begin position="372"/>
        <end position="391"/>
    </location>
</feature>
<dbReference type="Proteomes" id="UP000027730">
    <property type="component" value="Unassembled WGS sequence"/>
</dbReference>
<name>A0A074WAW6_9PEZI</name>
<keyword evidence="5" id="KW-1003">Cell membrane</keyword>
<keyword evidence="13" id="KW-0449">Lipoprotein</keyword>
<keyword evidence="4" id="KW-0813">Transport</keyword>
<organism evidence="17 18">
    <name type="scientific">Aureobasidium namibiae CBS 147.97</name>
    <dbReference type="NCBI Taxonomy" id="1043004"/>
    <lineage>
        <taxon>Eukaryota</taxon>
        <taxon>Fungi</taxon>
        <taxon>Dikarya</taxon>
        <taxon>Ascomycota</taxon>
        <taxon>Pezizomycotina</taxon>
        <taxon>Dothideomycetes</taxon>
        <taxon>Dothideomycetidae</taxon>
        <taxon>Dothideales</taxon>
        <taxon>Saccotheciaceae</taxon>
        <taxon>Aureobasidium</taxon>
    </lineage>
</organism>
<evidence type="ECO:0000256" key="6">
    <source>
        <dbReference type="ARBA" id="ARBA00022692"/>
    </source>
</evidence>
<evidence type="ECO:0000256" key="12">
    <source>
        <dbReference type="ARBA" id="ARBA00023136"/>
    </source>
</evidence>
<evidence type="ECO:0000256" key="4">
    <source>
        <dbReference type="ARBA" id="ARBA00022448"/>
    </source>
</evidence>
<dbReference type="InterPro" id="IPR013946">
    <property type="entry name" value="NCA2-like"/>
</dbReference>
<gene>
    <name evidence="17" type="ORF">M436DRAFT_86098</name>
</gene>
<dbReference type="GO" id="GO:0005525">
    <property type="term" value="F:GTP binding"/>
    <property type="evidence" value="ECO:0007669"/>
    <property type="project" value="UniProtKB-KW"/>
</dbReference>
<evidence type="ECO:0000256" key="16">
    <source>
        <dbReference type="SAM" id="Phobius"/>
    </source>
</evidence>
<dbReference type="STRING" id="1043004.A0A074WAW6"/>
<dbReference type="PANTHER" id="PTHR28234">
    <property type="entry name" value="NUCLEAR CONTROL OF ATPASE PROTEIN 2"/>
    <property type="match status" value="1"/>
</dbReference>
<evidence type="ECO:0000313" key="17">
    <source>
        <dbReference type="EMBL" id="KEQ68719.1"/>
    </source>
</evidence>
<dbReference type="SMART" id="SM00173">
    <property type="entry name" value="RAS"/>
    <property type="match status" value="1"/>
</dbReference>
<proteinExistence type="inferred from homology"/>
<dbReference type="SMART" id="SM00176">
    <property type="entry name" value="RAN"/>
    <property type="match status" value="1"/>
</dbReference>
<keyword evidence="12 16" id="KW-0472">Membrane</keyword>
<dbReference type="PROSITE" id="PS51421">
    <property type="entry name" value="RAS"/>
    <property type="match status" value="1"/>
</dbReference>
<feature type="transmembrane region" description="Helical" evidence="16">
    <location>
        <begin position="543"/>
        <end position="564"/>
    </location>
</feature>
<evidence type="ECO:0000256" key="3">
    <source>
        <dbReference type="ARBA" id="ARBA00006270"/>
    </source>
</evidence>
<comment type="function">
    <text evidence="15">Protein transport. Probably involved in vesicular traffic.</text>
</comment>
<evidence type="ECO:0000256" key="1">
    <source>
        <dbReference type="ARBA" id="ARBA00004225"/>
    </source>
</evidence>
<evidence type="ECO:0000256" key="2">
    <source>
        <dbReference type="ARBA" id="ARBA00004342"/>
    </source>
</evidence>
<dbReference type="HOGENOM" id="CLU_008227_0_1_1"/>
<dbReference type="AlphaFoldDB" id="A0A074WAW6"/>
<evidence type="ECO:0000256" key="15">
    <source>
        <dbReference type="ARBA" id="ARBA00025673"/>
    </source>
</evidence>
<evidence type="ECO:0000313" key="18">
    <source>
        <dbReference type="Proteomes" id="UP000027730"/>
    </source>
</evidence>
<reference evidence="17 18" key="1">
    <citation type="journal article" date="2014" name="BMC Genomics">
        <title>Genome sequencing of four Aureobasidium pullulans varieties: biotechnological potential, stress tolerance, and description of new species.</title>
        <authorList>
            <person name="Gostin Ar C."/>
            <person name="Ohm R.A."/>
            <person name="Kogej T."/>
            <person name="Sonjak S."/>
            <person name="Turk M."/>
            <person name="Zajc J."/>
            <person name="Zalar P."/>
            <person name="Grube M."/>
            <person name="Sun H."/>
            <person name="Han J."/>
            <person name="Sharma A."/>
            <person name="Chiniquy J."/>
            <person name="Ngan C.Y."/>
            <person name="Lipzen A."/>
            <person name="Barry K."/>
            <person name="Grigoriev I.V."/>
            <person name="Gunde-Cimerman N."/>
        </authorList>
    </citation>
    <scope>NUCLEOTIDE SEQUENCE [LARGE SCALE GENOMIC DNA]</scope>
    <source>
        <strain evidence="17 18">CBS 147.97</strain>
    </source>
</reference>
<dbReference type="EMBL" id="KL584726">
    <property type="protein sequence ID" value="KEQ68719.1"/>
    <property type="molecule type" value="Genomic_DNA"/>
</dbReference>
<dbReference type="InterPro" id="IPR005225">
    <property type="entry name" value="Small_GTP-bd"/>
</dbReference>
<keyword evidence="7" id="KW-0547">Nucleotide-binding</keyword>
<evidence type="ECO:0000256" key="10">
    <source>
        <dbReference type="ARBA" id="ARBA00023128"/>
    </source>
</evidence>
<dbReference type="PRINTS" id="PR00449">
    <property type="entry name" value="RASTRNSFRMNG"/>
</dbReference>
<dbReference type="OrthoDB" id="413313at2759"/>
<keyword evidence="6 16" id="KW-0812">Transmembrane</keyword>
<dbReference type="Pfam" id="PF08637">
    <property type="entry name" value="NCA2"/>
    <property type="match status" value="1"/>
</dbReference>
<keyword evidence="14" id="KW-0636">Prenylation</keyword>
<dbReference type="PANTHER" id="PTHR28234:SF1">
    <property type="entry name" value="NUCLEAR CONTROL OF ATPASE PROTEIN 2"/>
    <property type="match status" value="1"/>
</dbReference>
<dbReference type="GO" id="GO:0005741">
    <property type="term" value="C:mitochondrial outer membrane"/>
    <property type="evidence" value="ECO:0007669"/>
    <property type="project" value="TreeGrafter"/>
</dbReference>
<dbReference type="InterPro" id="IPR001806">
    <property type="entry name" value="Small_GTPase"/>
</dbReference>
<evidence type="ECO:0000256" key="14">
    <source>
        <dbReference type="ARBA" id="ARBA00023289"/>
    </source>
</evidence>
<dbReference type="GeneID" id="25417644"/>
<keyword evidence="11" id="KW-0342">GTP-binding</keyword>
<comment type="similarity">
    <text evidence="3">Belongs to the small GTPase superfamily. Rab family.</text>
</comment>
<evidence type="ECO:0000256" key="8">
    <source>
        <dbReference type="ARBA" id="ARBA00022927"/>
    </source>
</evidence>
<dbReference type="GO" id="GO:0005886">
    <property type="term" value="C:plasma membrane"/>
    <property type="evidence" value="ECO:0007669"/>
    <property type="project" value="UniProtKB-SubCell"/>
</dbReference>
<dbReference type="RefSeq" id="XP_013422950.1">
    <property type="nucleotide sequence ID" value="XM_013567496.1"/>
</dbReference>
<keyword evidence="9 16" id="KW-1133">Transmembrane helix</keyword>
<dbReference type="Gene3D" id="3.40.50.300">
    <property type="entry name" value="P-loop containing nucleotide triphosphate hydrolases"/>
    <property type="match status" value="1"/>
</dbReference>
<evidence type="ECO:0000256" key="11">
    <source>
        <dbReference type="ARBA" id="ARBA00023134"/>
    </source>
</evidence>
<comment type="subcellular location">
    <subcellularLocation>
        <location evidence="2">Cell membrane</location>
        <topology evidence="2">Lipid-anchor</topology>
        <orientation evidence="2">Cytoplasmic side</orientation>
    </subcellularLocation>
    <subcellularLocation>
        <location evidence="1">Mitochondrion membrane</location>
        <topology evidence="1">Multi-pass membrane protein</topology>
    </subcellularLocation>
</comment>
<dbReference type="GO" id="GO:0003924">
    <property type="term" value="F:GTPase activity"/>
    <property type="evidence" value="ECO:0007669"/>
    <property type="project" value="InterPro"/>
</dbReference>
<dbReference type="PROSITE" id="PS51419">
    <property type="entry name" value="RAB"/>
    <property type="match status" value="1"/>
</dbReference>
<dbReference type="NCBIfam" id="TIGR00231">
    <property type="entry name" value="small_GTP"/>
    <property type="match status" value="1"/>
</dbReference>
<keyword evidence="8" id="KW-0653">Protein transport</keyword>
<dbReference type="SUPFAM" id="SSF52540">
    <property type="entry name" value="P-loop containing nucleoside triphosphate hydrolases"/>
    <property type="match status" value="1"/>
</dbReference>
<dbReference type="FunFam" id="3.40.50.300:FF:000363">
    <property type="entry name" value="Secretion related GTPase srgA"/>
    <property type="match status" value="1"/>
</dbReference>
<dbReference type="SMART" id="SM00174">
    <property type="entry name" value="RHO"/>
    <property type="match status" value="1"/>
</dbReference>
<evidence type="ECO:0000256" key="9">
    <source>
        <dbReference type="ARBA" id="ARBA00022989"/>
    </source>
</evidence>
<keyword evidence="18" id="KW-1185">Reference proteome</keyword>
<dbReference type="SMART" id="SM00175">
    <property type="entry name" value="RAB"/>
    <property type="match status" value="1"/>
</dbReference>
<evidence type="ECO:0000256" key="13">
    <source>
        <dbReference type="ARBA" id="ARBA00023288"/>
    </source>
</evidence>
<dbReference type="PROSITE" id="PS51420">
    <property type="entry name" value="RHO"/>
    <property type="match status" value="1"/>
</dbReference>
<keyword evidence="10" id="KW-0496">Mitochondrion</keyword>
<dbReference type="InterPro" id="IPR027417">
    <property type="entry name" value="P-loop_NTPase"/>
</dbReference>
<evidence type="ECO:0000256" key="7">
    <source>
        <dbReference type="ARBA" id="ARBA00022741"/>
    </source>
</evidence>
<accession>A0A074WAW6</accession>
<sequence>MSFVVDQVRRVDSQIDRLQLNAPPPVGPINITGDDQHFPSDRAEHLQSLVKSLSIPSTSRNPLLSASQIHHYLTRAQIVLPDQGEDLAAHKHDGEYEQELAWLLVAKATVQVYGLILSRLLDETVALADDVWYWDQVLGSQHATALYSMQTAPLRLAEWSNYVWADVRRRSADFNIRDAGAEAQQSLTARWTEFYGLVKEVVREKGVKEMRKRVVSPVARVRSSVRQKQTELKRCRLRGANALGVLLGEGLMNENMHGEGFATPNGTQGRDKWKASVARNVALMDAVLAKVNEEELAVDKFDAAIAAATDDDPLYDVEVYVQENGEASELGAHPATIADRLIRMLHARIPEYTQQSKVMVQKHGKPSRIVRYWLPITVGILSSSTILRYLVNRKAEILTWIQEFGHTIRDFWINWCVEPTRKVIQTIRHDKDSEVSIMSKGSLEGDRASLERMVVDFAVDNPGNATDTGSPLTDVEIAALRAKVREGDLTPVLKAYEKDLSSPFMGTIRGNLIRALLIQVQKTKVDVEVAMGGIDALLKSQELVFGFVGLTPGILVTIGISRWLSSTLTLRRGADASRKQGHMMRQLRNIDRVLTNSSPTEFGELYYKDHGLLLCEVHVLREAAHRVMPAQIFRDFVEDVEELVDVRTGVKKQRKVIKLLLIGDSGVGKSCCLLRFSEDSFTPSFITTIGIDFKIRTIELDNKRVKLQIWDTAGQERFRTITTAYYRGAMGILLVYDVTDEKSFNNIRTWFSNVEQHASEGVNKILIGNKCDWEEKRAVSTAQGQALADELGIPFIEVSAKSNINVEKAFFSLASDIKKRIIDSSGGGAAQGSQGGAQQVDVGAGGAGVGGMGKNCC</sequence>
<evidence type="ECO:0000256" key="5">
    <source>
        <dbReference type="ARBA" id="ARBA00022475"/>
    </source>
</evidence>